<organism evidence="2 3">
    <name type="scientific">Teratosphaeria nubilosa</name>
    <dbReference type="NCBI Taxonomy" id="161662"/>
    <lineage>
        <taxon>Eukaryota</taxon>
        <taxon>Fungi</taxon>
        <taxon>Dikarya</taxon>
        <taxon>Ascomycota</taxon>
        <taxon>Pezizomycotina</taxon>
        <taxon>Dothideomycetes</taxon>
        <taxon>Dothideomycetidae</taxon>
        <taxon>Mycosphaerellales</taxon>
        <taxon>Teratosphaeriaceae</taxon>
        <taxon>Teratosphaeria</taxon>
    </lineage>
</organism>
<reference evidence="2" key="1">
    <citation type="journal article" date="2020" name="Stud. Mycol.">
        <title>101 Dothideomycetes genomes: a test case for predicting lifestyles and emergence of pathogens.</title>
        <authorList>
            <person name="Haridas S."/>
            <person name="Albert R."/>
            <person name="Binder M."/>
            <person name="Bloem J."/>
            <person name="Labutti K."/>
            <person name="Salamov A."/>
            <person name="Andreopoulos B."/>
            <person name="Baker S."/>
            <person name="Barry K."/>
            <person name="Bills G."/>
            <person name="Bluhm B."/>
            <person name="Cannon C."/>
            <person name="Castanera R."/>
            <person name="Culley D."/>
            <person name="Daum C."/>
            <person name="Ezra D."/>
            <person name="Gonzalez J."/>
            <person name="Henrissat B."/>
            <person name="Kuo A."/>
            <person name="Liang C."/>
            <person name="Lipzen A."/>
            <person name="Lutzoni F."/>
            <person name="Magnuson J."/>
            <person name="Mondo S."/>
            <person name="Nolan M."/>
            <person name="Ohm R."/>
            <person name="Pangilinan J."/>
            <person name="Park H.-J."/>
            <person name="Ramirez L."/>
            <person name="Alfaro M."/>
            <person name="Sun H."/>
            <person name="Tritt A."/>
            <person name="Yoshinaga Y."/>
            <person name="Zwiers L.-H."/>
            <person name="Turgeon B."/>
            <person name="Goodwin S."/>
            <person name="Spatafora J."/>
            <person name="Crous P."/>
            <person name="Grigoriev I."/>
        </authorList>
    </citation>
    <scope>NUCLEOTIDE SEQUENCE</scope>
    <source>
        <strain evidence="2">CBS 116005</strain>
    </source>
</reference>
<proteinExistence type="predicted"/>
<protein>
    <submittedName>
        <fullName evidence="2">Uncharacterized protein</fullName>
    </submittedName>
</protein>
<evidence type="ECO:0000313" key="3">
    <source>
        <dbReference type="Proteomes" id="UP000799436"/>
    </source>
</evidence>
<evidence type="ECO:0000256" key="1">
    <source>
        <dbReference type="SAM" id="MobiDB-lite"/>
    </source>
</evidence>
<feature type="compositionally biased region" description="Polar residues" evidence="1">
    <location>
        <begin position="49"/>
        <end position="60"/>
    </location>
</feature>
<evidence type="ECO:0000313" key="2">
    <source>
        <dbReference type="EMBL" id="KAF2769703.1"/>
    </source>
</evidence>
<feature type="region of interest" description="Disordered" evidence="1">
    <location>
        <begin position="46"/>
        <end position="65"/>
    </location>
</feature>
<gene>
    <name evidence="2" type="ORF">EJ03DRAFT_87114</name>
</gene>
<feature type="region of interest" description="Disordered" evidence="1">
    <location>
        <begin position="139"/>
        <end position="160"/>
    </location>
</feature>
<dbReference type="AlphaFoldDB" id="A0A6G1L9T9"/>
<sequence length="176" mass="18981">MYGGIPQAVRRQGCCSREGLYETGAPCRASGSESDAANRTLARCHRSGTNRNSNEATASLQKMKKERPRYRDLLPVPLGRRTSLSACPLAHVICCTPGAHITLARMPREMLPEESAVTVSPQRSSLGKTAAATPVDRPVAYNIDTDPRPNRPSWAEEKRVPGIGSGTQVATCPCHV</sequence>
<feature type="compositionally biased region" description="Basic and acidic residues" evidence="1">
    <location>
        <begin position="145"/>
        <end position="160"/>
    </location>
</feature>
<dbReference type="EMBL" id="ML995831">
    <property type="protein sequence ID" value="KAF2769703.1"/>
    <property type="molecule type" value="Genomic_DNA"/>
</dbReference>
<accession>A0A6G1L9T9</accession>
<dbReference type="Proteomes" id="UP000799436">
    <property type="component" value="Unassembled WGS sequence"/>
</dbReference>
<keyword evidence="3" id="KW-1185">Reference proteome</keyword>
<name>A0A6G1L9T9_9PEZI</name>